<evidence type="ECO:0000256" key="3">
    <source>
        <dbReference type="ARBA" id="ARBA00011291"/>
    </source>
</evidence>
<proteinExistence type="inferred from homology"/>
<dbReference type="Pfam" id="PF00895">
    <property type="entry name" value="ATP-synt_8"/>
    <property type="match status" value="1"/>
</dbReference>
<evidence type="ECO:0000256" key="5">
    <source>
        <dbReference type="ARBA" id="ARBA00022547"/>
    </source>
</evidence>
<keyword evidence="7 12" id="KW-0375">Hydrogen ion transport</keyword>
<evidence type="ECO:0000256" key="4">
    <source>
        <dbReference type="ARBA" id="ARBA00022448"/>
    </source>
</evidence>
<dbReference type="GO" id="GO:0031966">
    <property type="term" value="C:mitochondrial membrane"/>
    <property type="evidence" value="ECO:0007669"/>
    <property type="project" value="UniProtKB-SubCell"/>
</dbReference>
<dbReference type="GO" id="GO:0045259">
    <property type="term" value="C:proton-transporting ATP synthase complex"/>
    <property type="evidence" value="ECO:0007669"/>
    <property type="project" value="UniProtKB-KW"/>
</dbReference>
<dbReference type="GO" id="GO:0015986">
    <property type="term" value="P:proton motive force-driven ATP synthesis"/>
    <property type="evidence" value="ECO:0007669"/>
    <property type="project" value="InterPro"/>
</dbReference>
<evidence type="ECO:0000256" key="13">
    <source>
        <dbReference type="SAM" id="Phobius"/>
    </source>
</evidence>
<protein>
    <recommendedName>
        <fullName evidence="12">ATP synthase complex subunit 8</fullName>
    </recommendedName>
</protein>
<geneLocation type="mitochondrion" evidence="14"/>
<evidence type="ECO:0000313" key="14">
    <source>
        <dbReference type="EMBL" id="VFU78754.1"/>
    </source>
</evidence>
<evidence type="ECO:0000256" key="11">
    <source>
        <dbReference type="ARBA" id="ARBA00023136"/>
    </source>
</evidence>
<keyword evidence="5 12" id="KW-0138">CF(0)</keyword>
<evidence type="ECO:0000256" key="1">
    <source>
        <dbReference type="ARBA" id="ARBA00004304"/>
    </source>
</evidence>
<keyword evidence="11 13" id="KW-0472">Membrane</keyword>
<comment type="subcellular location">
    <subcellularLocation>
        <location evidence="1 12">Mitochondrion membrane</location>
        <topology evidence="1 12">Single-pass membrane protein</topology>
    </subcellularLocation>
</comment>
<name>A0A485M763_9CRUS</name>
<dbReference type="InterPro" id="IPR001421">
    <property type="entry name" value="ATP8_metazoa"/>
</dbReference>
<evidence type="ECO:0000256" key="12">
    <source>
        <dbReference type="RuleBase" id="RU003661"/>
    </source>
</evidence>
<keyword evidence="6 12" id="KW-0812">Transmembrane</keyword>
<organism evidence="14">
    <name type="scientific">Proasellus karamani</name>
    <dbReference type="NCBI Taxonomy" id="1281987"/>
    <lineage>
        <taxon>Eukaryota</taxon>
        <taxon>Metazoa</taxon>
        <taxon>Ecdysozoa</taxon>
        <taxon>Arthropoda</taxon>
        <taxon>Crustacea</taxon>
        <taxon>Multicrustacea</taxon>
        <taxon>Malacostraca</taxon>
        <taxon>Eumalacostraca</taxon>
        <taxon>Peracarida</taxon>
        <taxon>Isopoda</taxon>
        <taxon>Asellota</taxon>
        <taxon>Aselloidea</taxon>
        <taxon>Asellidae</taxon>
        <taxon>Proasellus</taxon>
    </lineage>
</organism>
<accession>A0A485M763</accession>
<evidence type="ECO:0000256" key="9">
    <source>
        <dbReference type="ARBA" id="ARBA00023065"/>
    </source>
</evidence>
<comment type="subunit">
    <text evidence="3">F-type ATPases have 2 components, CF(1) - the catalytic core - and CF(0) - the membrane proton channel.</text>
</comment>
<keyword evidence="10 12" id="KW-0496">Mitochondrion</keyword>
<gene>
    <name evidence="14" type="primary">atp8</name>
    <name evidence="14" type="ORF">PKKMT01_0025</name>
</gene>
<evidence type="ECO:0000256" key="8">
    <source>
        <dbReference type="ARBA" id="ARBA00022989"/>
    </source>
</evidence>
<keyword evidence="4 12" id="KW-0813">Transport</keyword>
<evidence type="ECO:0000256" key="2">
    <source>
        <dbReference type="ARBA" id="ARBA00008892"/>
    </source>
</evidence>
<evidence type="ECO:0000256" key="6">
    <source>
        <dbReference type="ARBA" id="ARBA00022692"/>
    </source>
</evidence>
<feature type="transmembrane region" description="Helical" evidence="13">
    <location>
        <begin position="6"/>
        <end position="29"/>
    </location>
</feature>
<dbReference type="AlphaFoldDB" id="A0A485M763"/>
<reference evidence="14" key="1">
    <citation type="submission" date="2019-03" db="EMBL/GenBank/DDBJ databases">
        <authorList>
            <person name="Lefebure T."/>
            <person name="Lefebure T."/>
        </authorList>
    </citation>
    <scope>NUCLEOTIDE SEQUENCE [LARGE SCALE GENOMIC DNA]</scope>
</reference>
<keyword evidence="9 12" id="KW-0406">Ion transport</keyword>
<dbReference type="EMBL" id="LR536605">
    <property type="protein sequence ID" value="VFU78754.1"/>
    <property type="molecule type" value="Genomic_DNA"/>
</dbReference>
<evidence type="ECO:0000256" key="7">
    <source>
        <dbReference type="ARBA" id="ARBA00022781"/>
    </source>
</evidence>
<evidence type="ECO:0000256" key="10">
    <source>
        <dbReference type="ARBA" id="ARBA00023128"/>
    </source>
</evidence>
<sequence>MPQMAPILWTILLVMFYMTLLLFMVKLYFYSESALINTHIAPTKTKESSWSW</sequence>
<dbReference type="GO" id="GO:0015078">
    <property type="term" value="F:proton transmembrane transporter activity"/>
    <property type="evidence" value="ECO:0007669"/>
    <property type="project" value="InterPro"/>
</dbReference>
<comment type="similarity">
    <text evidence="2 12">Belongs to the ATPase protein 8 family.</text>
</comment>
<keyword evidence="8 13" id="KW-1133">Transmembrane helix</keyword>